<dbReference type="PANTHER" id="PTHR43252:SF6">
    <property type="entry name" value="NEGATIVE TRANSCRIPTION REGULATOR PADR"/>
    <property type="match status" value="1"/>
</dbReference>
<dbReference type="Gene3D" id="1.10.10.10">
    <property type="entry name" value="Winged helix-like DNA-binding domain superfamily/Winged helix DNA-binding domain"/>
    <property type="match status" value="1"/>
</dbReference>
<dbReference type="InterPro" id="IPR005149">
    <property type="entry name" value="Tscrpt_reg_PadR_N"/>
</dbReference>
<proteinExistence type="predicted"/>
<keyword evidence="3" id="KW-1185">Reference proteome</keyword>
<comment type="caution">
    <text evidence="2">The sequence shown here is derived from an EMBL/GenBank/DDBJ whole genome shotgun (WGS) entry which is preliminary data.</text>
</comment>
<dbReference type="InterPro" id="IPR036390">
    <property type="entry name" value="WH_DNA-bd_sf"/>
</dbReference>
<name>A0ABW3BCF9_9ACTN</name>
<accession>A0ABW3BCF9</accession>
<sequence length="174" mass="19447">MSFTHTLLGLLENGPAHGYDLKRAYDERFGGDRPLHYGQVYAALARLLKKGLIEVAGIEQGEGPERKRYAITDSGVTDLNTWLATPEAPQQYLQSTLYTKVVLALLAGRPAADVLEVQRSAHLETMRELTRRKTGGDLAEHLICDHALFHLEADLRWLELTAARLDELATEVNR</sequence>
<dbReference type="Pfam" id="PF03551">
    <property type="entry name" value="PadR"/>
    <property type="match status" value="1"/>
</dbReference>
<dbReference type="SUPFAM" id="SSF46785">
    <property type="entry name" value="Winged helix' DNA-binding domain"/>
    <property type="match status" value="1"/>
</dbReference>
<evidence type="ECO:0000259" key="1">
    <source>
        <dbReference type="Pfam" id="PF03551"/>
    </source>
</evidence>
<evidence type="ECO:0000313" key="2">
    <source>
        <dbReference type="EMBL" id="MFD0801022.1"/>
    </source>
</evidence>
<dbReference type="Proteomes" id="UP001596956">
    <property type="component" value="Unassembled WGS sequence"/>
</dbReference>
<dbReference type="PANTHER" id="PTHR43252">
    <property type="entry name" value="TRANSCRIPTIONAL REGULATOR YQJI"/>
    <property type="match status" value="1"/>
</dbReference>
<reference evidence="3" key="1">
    <citation type="journal article" date="2019" name="Int. J. Syst. Evol. Microbiol.">
        <title>The Global Catalogue of Microorganisms (GCM) 10K type strain sequencing project: providing services to taxonomists for standard genome sequencing and annotation.</title>
        <authorList>
            <consortium name="The Broad Institute Genomics Platform"/>
            <consortium name="The Broad Institute Genome Sequencing Center for Infectious Disease"/>
            <person name="Wu L."/>
            <person name="Ma J."/>
        </authorList>
    </citation>
    <scope>NUCLEOTIDE SEQUENCE [LARGE SCALE GENOMIC DNA]</scope>
    <source>
        <strain evidence="3">CCUG 63369</strain>
    </source>
</reference>
<gene>
    <name evidence="2" type="ORF">ACFQZU_06775</name>
</gene>
<protein>
    <submittedName>
        <fullName evidence="2">PadR family transcriptional regulator</fullName>
    </submittedName>
</protein>
<feature type="domain" description="Transcription regulator PadR N-terminal" evidence="1">
    <location>
        <begin position="7"/>
        <end position="79"/>
    </location>
</feature>
<evidence type="ECO:0000313" key="3">
    <source>
        <dbReference type="Proteomes" id="UP001596956"/>
    </source>
</evidence>
<dbReference type="EMBL" id="JBHTHR010000135">
    <property type="protein sequence ID" value="MFD0801022.1"/>
    <property type="molecule type" value="Genomic_DNA"/>
</dbReference>
<organism evidence="2 3">
    <name type="scientific">Streptomonospora algeriensis</name>
    <dbReference type="NCBI Taxonomy" id="995084"/>
    <lineage>
        <taxon>Bacteria</taxon>
        <taxon>Bacillati</taxon>
        <taxon>Actinomycetota</taxon>
        <taxon>Actinomycetes</taxon>
        <taxon>Streptosporangiales</taxon>
        <taxon>Nocardiopsidaceae</taxon>
        <taxon>Streptomonospora</taxon>
    </lineage>
</organism>
<dbReference type="InterPro" id="IPR036388">
    <property type="entry name" value="WH-like_DNA-bd_sf"/>
</dbReference>